<dbReference type="InterPro" id="IPR022371">
    <property type="entry name" value="Exopolyphosphatase"/>
</dbReference>
<dbReference type="Gene3D" id="1.10.3210.10">
    <property type="entry name" value="Hypothetical protein af1432"/>
    <property type="match status" value="1"/>
</dbReference>
<reference evidence="8" key="1">
    <citation type="journal article" date="2014" name="Int. J. Syst. Evol. Microbiol.">
        <title>Complete genome sequence of Corynebacterium casei LMG S-19264T (=DSM 44701T), isolated from a smear-ripened cheese.</title>
        <authorList>
            <consortium name="US DOE Joint Genome Institute (JGI-PGF)"/>
            <person name="Walter F."/>
            <person name="Albersmeier A."/>
            <person name="Kalinowski J."/>
            <person name="Ruckert C."/>
        </authorList>
    </citation>
    <scope>NUCLEOTIDE SEQUENCE</scope>
    <source>
        <strain evidence="8">VKM B-2347</strain>
    </source>
</reference>
<evidence type="ECO:0000259" key="7">
    <source>
        <dbReference type="Pfam" id="PF21697"/>
    </source>
</evidence>
<dbReference type="EC" id="3.6.1.11" evidence="2"/>
<gene>
    <name evidence="8" type="ORF">GCM10008179_10580</name>
</gene>
<accession>A0A9W6MV68</accession>
<keyword evidence="9" id="KW-1185">Reference proteome</keyword>
<dbReference type="SUPFAM" id="SSF109604">
    <property type="entry name" value="HD-domain/PDEase-like"/>
    <property type="match status" value="1"/>
</dbReference>
<dbReference type="NCBIfam" id="TIGR03706">
    <property type="entry name" value="exo_poly_only"/>
    <property type="match status" value="1"/>
</dbReference>
<evidence type="ECO:0000313" key="9">
    <source>
        <dbReference type="Proteomes" id="UP001143372"/>
    </source>
</evidence>
<feature type="domain" description="Exopolyphosphatase C-terminal" evidence="7">
    <location>
        <begin position="341"/>
        <end position="526"/>
    </location>
</feature>
<dbReference type="CDD" id="cd24052">
    <property type="entry name" value="ASKHA_NBD_HpPPX-GppA-like"/>
    <property type="match status" value="1"/>
</dbReference>
<dbReference type="Gene3D" id="3.30.420.150">
    <property type="entry name" value="Exopolyphosphatase. Domain 2"/>
    <property type="match status" value="1"/>
</dbReference>
<comment type="similarity">
    <text evidence="1">Belongs to the GppA/Ppx family.</text>
</comment>
<sequence>MDKRDKKIEEKGPPPMAELERVSATGKPPLAPGRLPYGPPVAIVDIGSNSVRLVVYEGISRSPAAMFNEKELCALGRSLASTGRLSDDSAQKALGALRRFRTLADGLGVGRMHVLATAAARDAANGAEFIREAEVICREPIEVLSGKREARLSALGVVSGVFRPDGVVGDLGGGSLELVDVAKSRVGPGVTYPLGGIRLQDVSDRSIKKADRIVRDALDESGQLARLKNRAFYAVGGTWRALAHMHMVQKNYPLHVLHGYTIPAREALEFCRLVRRVDPDTLTAVSVVASERRPLLAYGALVLEHIIRIGKPREVVMSGLGVREGLLYELLDDEGRREDGLLASARDLGWLRARAPRHGDDLVDWTDRLFRSADIDESAEERRWRHAACYLADIAWRVHPDYRGEQALDVIAHAAFTGVDHPGRAFMSLAIFYRHMGLLDDEASPRIRELASTRILDRARTLGAAMRVAYIVSGSVAGILPRTPLVLKRETLTLKLPTELSDLANERLKNRLQKLGKLLARRTAIVVV</sequence>
<dbReference type="Proteomes" id="UP001143372">
    <property type="component" value="Unassembled WGS sequence"/>
</dbReference>
<feature type="domain" description="Ppx/GppA phosphatase N-terminal" evidence="6">
    <location>
        <begin position="56"/>
        <end position="333"/>
    </location>
</feature>
<dbReference type="EMBL" id="BSFI01000006">
    <property type="protein sequence ID" value="GLK67420.1"/>
    <property type="molecule type" value="Genomic_DNA"/>
</dbReference>
<dbReference type="InterPro" id="IPR003695">
    <property type="entry name" value="Ppx_GppA_N"/>
</dbReference>
<dbReference type="Gene3D" id="3.30.420.40">
    <property type="match status" value="1"/>
</dbReference>
<evidence type="ECO:0000256" key="1">
    <source>
        <dbReference type="ARBA" id="ARBA00007125"/>
    </source>
</evidence>
<evidence type="ECO:0000259" key="6">
    <source>
        <dbReference type="Pfam" id="PF02541"/>
    </source>
</evidence>
<dbReference type="InterPro" id="IPR050273">
    <property type="entry name" value="GppA/Ppx_hydrolase"/>
</dbReference>
<reference evidence="8" key="2">
    <citation type="submission" date="2023-01" db="EMBL/GenBank/DDBJ databases">
        <authorList>
            <person name="Sun Q."/>
            <person name="Evtushenko L."/>
        </authorList>
    </citation>
    <scope>NUCLEOTIDE SEQUENCE</scope>
    <source>
        <strain evidence="8">VKM B-2347</strain>
    </source>
</reference>
<dbReference type="Pfam" id="PF02541">
    <property type="entry name" value="Ppx-GppA"/>
    <property type="match status" value="1"/>
</dbReference>
<dbReference type="GO" id="GO:0004309">
    <property type="term" value="F:exopolyphosphatase activity"/>
    <property type="evidence" value="ECO:0007669"/>
    <property type="project" value="UniProtKB-EC"/>
</dbReference>
<dbReference type="InterPro" id="IPR043129">
    <property type="entry name" value="ATPase_NBD"/>
</dbReference>
<evidence type="ECO:0000256" key="5">
    <source>
        <dbReference type="SAM" id="MobiDB-lite"/>
    </source>
</evidence>
<evidence type="ECO:0000256" key="2">
    <source>
        <dbReference type="ARBA" id="ARBA00012451"/>
    </source>
</evidence>
<dbReference type="Pfam" id="PF21697">
    <property type="entry name" value="Ppx_C"/>
    <property type="match status" value="1"/>
</dbReference>
<dbReference type="PANTHER" id="PTHR30005:SF0">
    <property type="entry name" value="RETROGRADE REGULATION PROTEIN 2"/>
    <property type="match status" value="1"/>
</dbReference>
<dbReference type="AlphaFoldDB" id="A0A9W6MV68"/>
<comment type="catalytic activity">
    <reaction evidence="4">
        <text>[phosphate](n) + H2O = [phosphate](n-1) + phosphate + H(+)</text>
        <dbReference type="Rhea" id="RHEA:21528"/>
        <dbReference type="Rhea" id="RHEA-COMP:9859"/>
        <dbReference type="Rhea" id="RHEA-COMP:14279"/>
        <dbReference type="ChEBI" id="CHEBI:15377"/>
        <dbReference type="ChEBI" id="CHEBI:15378"/>
        <dbReference type="ChEBI" id="CHEBI:16838"/>
        <dbReference type="ChEBI" id="CHEBI:43474"/>
        <dbReference type="EC" id="3.6.1.11"/>
    </reaction>
</comment>
<name>A0A9W6MV68_9HYPH</name>
<evidence type="ECO:0000256" key="3">
    <source>
        <dbReference type="ARBA" id="ARBA00022801"/>
    </source>
</evidence>
<protein>
    <recommendedName>
        <fullName evidence="2">exopolyphosphatase</fullName>
        <ecNumber evidence="2">3.6.1.11</ecNumber>
    </recommendedName>
</protein>
<organism evidence="8 9">
    <name type="scientific">Hansschlegelia plantiphila</name>
    <dbReference type="NCBI Taxonomy" id="374655"/>
    <lineage>
        <taxon>Bacteria</taxon>
        <taxon>Pseudomonadati</taxon>
        <taxon>Pseudomonadota</taxon>
        <taxon>Alphaproteobacteria</taxon>
        <taxon>Hyphomicrobiales</taxon>
        <taxon>Methylopilaceae</taxon>
        <taxon>Hansschlegelia</taxon>
    </lineage>
</organism>
<dbReference type="GO" id="GO:0006793">
    <property type="term" value="P:phosphorus metabolic process"/>
    <property type="evidence" value="ECO:0007669"/>
    <property type="project" value="InterPro"/>
</dbReference>
<feature type="compositionally biased region" description="Basic and acidic residues" evidence="5">
    <location>
        <begin position="1"/>
        <end position="12"/>
    </location>
</feature>
<dbReference type="InterPro" id="IPR048951">
    <property type="entry name" value="Ppx_C"/>
</dbReference>
<evidence type="ECO:0000313" key="8">
    <source>
        <dbReference type="EMBL" id="GLK67420.1"/>
    </source>
</evidence>
<dbReference type="SUPFAM" id="SSF53067">
    <property type="entry name" value="Actin-like ATPase domain"/>
    <property type="match status" value="2"/>
</dbReference>
<keyword evidence="3" id="KW-0378">Hydrolase</keyword>
<proteinExistence type="inferred from homology"/>
<evidence type="ECO:0000256" key="4">
    <source>
        <dbReference type="ARBA" id="ARBA00047607"/>
    </source>
</evidence>
<dbReference type="PANTHER" id="PTHR30005">
    <property type="entry name" value="EXOPOLYPHOSPHATASE"/>
    <property type="match status" value="1"/>
</dbReference>
<comment type="caution">
    <text evidence="8">The sequence shown here is derived from an EMBL/GenBank/DDBJ whole genome shotgun (WGS) entry which is preliminary data.</text>
</comment>
<feature type="region of interest" description="Disordered" evidence="5">
    <location>
        <begin position="1"/>
        <end position="33"/>
    </location>
</feature>